<comment type="caution">
    <text evidence="3">The sequence shown here is derived from an EMBL/GenBank/DDBJ whole genome shotgun (WGS) entry which is preliminary data.</text>
</comment>
<dbReference type="Pfam" id="PF20152">
    <property type="entry name" value="DUF6534"/>
    <property type="match status" value="1"/>
</dbReference>
<dbReference type="Proteomes" id="UP000521872">
    <property type="component" value="Unassembled WGS sequence"/>
</dbReference>
<dbReference type="PANTHER" id="PTHR40465">
    <property type="entry name" value="CHROMOSOME 1, WHOLE GENOME SHOTGUN SEQUENCE"/>
    <property type="match status" value="1"/>
</dbReference>
<evidence type="ECO:0000313" key="3">
    <source>
        <dbReference type="EMBL" id="KAF4622024.1"/>
    </source>
</evidence>
<feature type="transmembrane region" description="Helical" evidence="1">
    <location>
        <begin position="24"/>
        <end position="48"/>
    </location>
</feature>
<dbReference type="PANTHER" id="PTHR40465:SF1">
    <property type="entry name" value="DUF6534 DOMAIN-CONTAINING PROTEIN"/>
    <property type="match status" value="1"/>
</dbReference>
<proteinExistence type="predicted"/>
<organism evidence="3 4">
    <name type="scientific">Agrocybe pediades</name>
    <dbReference type="NCBI Taxonomy" id="84607"/>
    <lineage>
        <taxon>Eukaryota</taxon>
        <taxon>Fungi</taxon>
        <taxon>Dikarya</taxon>
        <taxon>Basidiomycota</taxon>
        <taxon>Agaricomycotina</taxon>
        <taxon>Agaricomycetes</taxon>
        <taxon>Agaricomycetidae</taxon>
        <taxon>Agaricales</taxon>
        <taxon>Agaricineae</taxon>
        <taxon>Strophariaceae</taxon>
        <taxon>Agrocybe</taxon>
    </lineage>
</organism>
<dbReference type="InterPro" id="IPR045339">
    <property type="entry name" value="DUF6534"/>
</dbReference>
<feature type="transmembrane region" description="Helical" evidence="1">
    <location>
        <begin position="206"/>
        <end position="227"/>
    </location>
</feature>
<evidence type="ECO:0000313" key="4">
    <source>
        <dbReference type="Proteomes" id="UP000521872"/>
    </source>
</evidence>
<evidence type="ECO:0000256" key="1">
    <source>
        <dbReference type="SAM" id="Phobius"/>
    </source>
</evidence>
<feature type="transmembrane region" description="Helical" evidence="1">
    <location>
        <begin position="177"/>
        <end position="200"/>
    </location>
</feature>
<keyword evidence="4" id="KW-1185">Reference proteome</keyword>
<feature type="domain" description="DUF6534" evidence="2">
    <location>
        <begin position="144"/>
        <end position="231"/>
    </location>
</feature>
<feature type="transmembrane region" description="Helical" evidence="1">
    <location>
        <begin position="94"/>
        <end position="115"/>
    </location>
</feature>
<feature type="transmembrane region" description="Helical" evidence="1">
    <location>
        <begin position="60"/>
        <end position="82"/>
    </location>
</feature>
<protein>
    <recommendedName>
        <fullName evidence="2">DUF6534 domain-containing protein</fullName>
    </recommendedName>
</protein>
<gene>
    <name evidence="3" type="ORF">D9613_009542</name>
</gene>
<evidence type="ECO:0000259" key="2">
    <source>
        <dbReference type="Pfam" id="PF20152"/>
    </source>
</evidence>
<accession>A0A8H4R266</accession>
<feature type="transmembrane region" description="Helical" evidence="1">
    <location>
        <begin position="135"/>
        <end position="156"/>
    </location>
</feature>
<keyword evidence="1" id="KW-1133">Transmembrane helix</keyword>
<keyword evidence="1" id="KW-0812">Transmembrane</keyword>
<keyword evidence="1" id="KW-0472">Membrane</keyword>
<dbReference type="AlphaFoldDB" id="A0A8H4R266"/>
<name>A0A8H4R266_9AGAR</name>
<dbReference type="EMBL" id="JAACJL010000002">
    <property type="protein sequence ID" value="KAF4622024.1"/>
    <property type="molecule type" value="Genomic_DNA"/>
</dbReference>
<sequence length="291" mass="31672">MGVTILQAWNYALTNNDGWGMRTLVLLLVTLDIATTSNNVLLVHTYLIQNFGDIFELATVNAGFTIELGLTVIVVYMVQLFFATRVYLLDRAKLLLAGAIAGISTLGLVSSLYTVSVTAQHKDFADFTITPIRASAILGHGLVTIADTITTIVLSMNFMRARSESGISQTINILERLLAAIVARGALVTIVNGLLMILYILYPVKLYWIAIQLSQAKLYIITLIAMLNARTSYNLPTTVINESVMSSLSQDGARAAVATGRRRDPRSRMSLDLKFAAPTASYGAHDIESLP</sequence>
<reference evidence="3 4" key="1">
    <citation type="submission" date="2019-12" db="EMBL/GenBank/DDBJ databases">
        <authorList>
            <person name="Floudas D."/>
            <person name="Bentzer J."/>
            <person name="Ahren D."/>
            <person name="Johansson T."/>
            <person name="Persson P."/>
            <person name="Tunlid A."/>
        </authorList>
    </citation>
    <scope>NUCLEOTIDE SEQUENCE [LARGE SCALE GENOMIC DNA]</scope>
    <source>
        <strain evidence="3 4">CBS 102.39</strain>
    </source>
</reference>